<keyword evidence="9" id="KW-1185">Reference proteome</keyword>
<gene>
    <name evidence="4" type="ORF">BEH84_00703</name>
    <name evidence="5" type="ORF">BEI59_13655</name>
    <name evidence="3" type="ORF">BEI61_01869</name>
    <name evidence="6" type="ORF">BEI63_15885</name>
</gene>
<dbReference type="GeneID" id="93299218"/>
<comment type="caution">
    <text evidence="3">The sequence shown here is derived from an EMBL/GenBank/DDBJ whole genome shotgun (WGS) entry which is preliminary data.</text>
</comment>
<evidence type="ECO:0000313" key="4">
    <source>
        <dbReference type="EMBL" id="ODM12988.1"/>
    </source>
</evidence>
<evidence type="ECO:0000313" key="8">
    <source>
        <dbReference type="Proteomes" id="UP000094271"/>
    </source>
</evidence>
<keyword evidence="2" id="KW-1133">Transmembrane helix</keyword>
<evidence type="ECO:0000313" key="9">
    <source>
        <dbReference type="Proteomes" id="UP000094869"/>
    </source>
</evidence>
<dbReference type="EMBL" id="MEHA01000009">
    <property type="protein sequence ID" value="ODR51303.1"/>
    <property type="molecule type" value="Genomic_DNA"/>
</dbReference>
<dbReference type="EMBL" id="MEHD01000025">
    <property type="protein sequence ID" value="ODR54445.1"/>
    <property type="molecule type" value="Genomic_DNA"/>
</dbReference>
<feature type="compositionally biased region" description="Low complexity" evidence="1">
    <location>
        <begin position="201"/>
        <end position="215"/>
    </location>
</feature>
<protein>
    <recommendedName>
        <fullName evidence="11">FMN-binding domain protein</fullName>
    </recommendedName>
</protein>
<evidence type="ECO:0000313" key="3">
    <source>
        <dbReference type="EMBL" id="ODM05980.1"/>
    </source>
</evidence>
<dbReference type="Proteomes" id="UP000094067">
    <property type="component" value="Unassembled WGS sequence"/>
</dbReference>
<keyword evidence="2" id="KW-0812">Transmembrane</keyword>
<accession>A0A1E3AB23</accession>
<dbReference type="Proteomes" id="UP000094271">
    <property type="component" value="Unassembled WGS sequence"/>
</dbReference>
<evidence type="ECO:0000313" key="7">
    <source>
        <dbReference type="Proteomes" id="UP000094067"/>
    </source>
</evidence>
<dbReference type="PATRIC" id="fig|1432052.3.peg.775"/>
<feature type="compositionally biased region" description="Polar residues" evidence="1">
    <location>
        <begin position="184"/>
        <end position="200"/>
    </location>
</feature>
<evidence type="ECO:0008006" key="11">
    <source>
        <dbReference type="Google" id="ProtNLM"/>
    </source>
</evidence>
<dbReference type="RefSeq" id="WP_009254483.1">
    <property type="nucleotide sequence ID" value="NZ_BAABXS010000003.1"/>
</dbReference>
<name>A0A1E3AB23_9FIRM</name>
<evidence type="ECO:0000313" key="10">
    <source>
        <dbReference type="Proteomes" id="UP000095003"/>
    </source>
</evidence>
<feature type="region of interest" description="Disordered" evidence="1">
    <location>
        <begin position="143"/>
        <end position="215"/>
    </location>
</feature>
<dbReference type="AlphaFoldDB" id="A0A1E3AB23"/>
<keyword evidence="2" id="KW-0472">Membrane</keyword>
<proteinExistence type="predicted"/>
<feature type="compositionally biased region" description="Low complexity" evidence="1">
    <location>
        <begin position="170"/>
        <end position="183"/>
    </location>
</feature>
<reference evidence="5 8" key="3">
    <citation type="submission" date="2016-08" db="EMBL/GenBank/DDBJ databases">
        <authorList>
            <person name="Seilhamer J.J."/>
        </authorList>
    </citation>
    <scope>NUCLEOTIDE SEQUENCE [LARGE SCALE GENOMIC DNA]</scope>
    <source>
        <strain evidence="5 8">NML150140-1</strain>
    </source>
</reference>
<feature type="transmembrane region" description="Helical" evidence="2">
    <location>
        <begin position="15"/>
        <end position="37"/>
    </location>
</feature>
<dbReference type="Proteomes" id="UP000094869">
    <property type="component" value="Unassembled WGS sequence"/>
</dbReference>
<evidence type="ECO:0000256" key="2">
    <source>
        <dbReference type="SAM" id="Phobius"/>
    </source>
</evidence>
<evidence type="ECO:0000313" key="6">
    <source>
        <dbReference type="EMBL" id="ODR54445.1"/>
    </source>
</evidence>
<reference evidence="6 9" key="2">
    <citation type="submission" date="2016-08" db="EMBL/GenBank/DDBJ databases">
        <title>Characterization of Isolates of Eisenbergiella tayi Derived from Blood Cultures, Using Whole Genome Sequencing.</title>
        <authorList>
            <person name="Bernier A.-M."/>
            <person name="Burdz T."/>
            <person name="Wiebe D."/>
            <person name="Bernard K."/>
        </authorList>
    </citation>
    <scope>NUCLEOTIDE SEQUENCE [LARGE SCALE GENOMIC DNA]</scope>
    <source>
        <strain evidence="6 9">NML120146</strain>
    </source>
</reference>
<evidence type="ECO:0000313" key="5">
    <source>
        <dbReference type="EMBL" id="ODR51303.1"/>
    </source>
</evidence>
<reference evidence="7 10" key="1">
    <citation type="submission" date="2016-07" db="EMBL/GenBank/DDBJ databases">
        <title>Characterization of isolates of Eisenbergiella tayi derived from blood cultures, using whole genome sequencing.</title>
        <authorList>
            <person name="Burdz T."/>
            <person name="Wiebe D."/>
            <person name="Huynh C."/>
            <person name="Bernard K."/>
        </authorList>
    </citation>
    <scope>NUCLEOTIDE SEQUENCE [LARGE SCALE GENOMIC DNA]</scope>
    <source>
        <strain evidence="3 7">NML 110608</strain>
        <strain evidence="4 10">NML 120489</strain>
    </source>
</reference>
<dbReference type="EMBL" id="MCGI01000001">
    <property type="protein sequence ID" value="ODM12988.1"/>
    <property type="molecule type" value="Genomic_DNA"/>
</dbReference>
<sequence length="215" mass="23039">MSSKTKIVVLHLKELIYTGIFVVLGILFLLLLIIMFLPGKKTTPEESGADEGRYTPGKYTTSLILGNSAVDVEVVVDDNNINSIRLVNLDEAVTTMYPLMEPALNDLASQICTKQSLEDITYSDDNKYTSQVLLDAITSALGKAEKNPGSSTKEKSQKSNTTLETIEESTAAPPAENAAENTTVNSTEGSGENTAENTNMETPADTPEETAAAAE</sequence>
<organism evidence="3 7">
    <name type="scientific">Eisenbergiella tayi</name>
    <dbReference type="NCBI Taxonomy" id="1432052"/>
    <lineage>
        <taxon>Bacteria</taxon>
        <taxon>Bacillati</taxon>
        <taxon>Bacillota</taxon>
        <taxon>Clostridia</taxon>
        <taxon>Lachnospirales</taxon>
        <taxon>Lachnospiraceae</taxon>
        <taxon>Eisenbergiella</taxon>
    </lineage>
</organism>
<dbReference type="Proteomes" id="UP000095003">
    <property type="component" value="Unassembled WGS sequence"/>
</dbReference>
<dbReference type="EMBL" id="MCGH01000002">
    <property type="protein sequence ID" value="ODM05980.1"/>
    <property type="molecule type" value="Genomic_DNA"/>
</dbReference>
<evidence type="ECO:0000256" key="1">
    <source>
        <dbReference type="SAM" id="MobiDB-lite"/>
    </source>
</evidence>